<dbReference type="InterPro" id="IPR003423">
    <property type="entry name" value="OMP_efflux"/>
</dbReference>
<name>A0A4V2W408_9GAMM</name>
<comment type="similarity">
    <text evidence="1">Belongs to the outer membrane factor (OMF) (TC 1.B.17) family.</text>
</comment>
<dbReference type="Proteomes" id="UP000295645">
    <property type="component" value="Unassembled WGS sequence"/>
</dbReference>
<organism evidence="3 4">
    <name type="scientific">Luteibacter rhizovicinus</name>
    <dbReference type="NCBI Taxonomy" id="242606"/>
    <lineage>
        <taxon>Bacteria</taxon>
        <taxon>Pseudomonadati</taxon>
        <taxon>Pseudomonadota</taxon>
        <taxon>Gammaproteobacteria</taxon>
        <taxon>Lysobacterales</taxon>
        <taxon>Rhodanobacteraceae</taxon>
        <taxon>Luteibacter</taxon>
    </lineage>
</organism>
<proteinExistence type="inferred from homology"/>
<dbReference type="EMBL" id="SMCS01000004">
    <property type="protein sequence ID" value="TCV94059.1"/>
    <property type="molecule type" value="Genomic_DNA"/>
</dbReference>
<dbReference type="GO" id="GO:0015562">
    <property type="term" value="F:efflux transmembrane transporter activity"/>
    <property type="evidence" value="ECO:0007669"/>
    <property type="project" value="InterPro"/>
</dbReference>
<keyword evidence="2" id="KW-0175">Coiled coil</keyword>
<reference evidence="3 4" key="1">
    <citation type="submission" date="2019-03" db="EMBL/GenBank/DDBJ databases">
        <title>Above-ground endophytic microbial communities from plants in different locations in the United States.</title>
        <authorList>
            <person name="Frank C."/>
        </authorList>
    </citation>
    <scope>NUCLEOTIDE SEQUENCE [LARGE SCALE GENOMIC DNA]</scope>
    <source>
        <strain evidence="3 4">LP_13_YM</strain>
    </source>
</reference>
<sequence>MAAGCAGLGVKYPPTPPELPAQWSALPPPPAATAPDLHGWWKAFGDPALDAVVERALKDNLDVAQAVERLQAARGLDHHSGDRFLPSLKGKTDDLFDPDASASFFVAGFDSVWEFGFFGRATGAERAARGQLQSSVAEVKAARVTVIAEVVRNWVEMRAAQQRVRLLTDLRDERARRVDLVETRAKLRMASPVDVAKAHGELARAESALMDPKQAYDTASRQLAVLLGMNAPDAAWETVADVPQLGDWKLDGAPAELLRTRPEIAKAEADVVRAAGELGLARAEMYPSIGLGASMIWSTNIVSYRRTHTHGIASVGPVLDIPLFDWGMRAAAAHASRHQFQATVLAYRQSVLQGVAEVQTALDNLQAQRERERHSLDAWQASTVADNAMATRTRLKLASELDRADTRVAVAEAGVDMVDARATRDLAYVALFKALGGAPVVADEDSDAEAAR</sequence>
<evidence type="ECO:0000256" key="2">
    <source>
        <dbReference type="SAM" id="Coils"/>
    </source>
</evidence>
<dbReference type="OrthoDB" id="9770517at2"/>
<evidence type="ECO:0000256" key="1">
    <source>
        <dbReference type="ARBA" id="ARBA00007613"/>
    </source>
</evidence>
<protein>
    <submittedName>
        <fullName evidence="3">NodT family efflux transporter outer membrane factor (OMF) lipoprotein</fullName>
    </submittedName>
</protein>
<dbReference type="Pfam" id="PF02321">
    <property type="entry name" value="OEP"/>
    <property type="match status" value="2"/>
</dbReference>
<dbReference type="Gene3D" id="1.20.1600.10">
    <property type="entry name" value="Outer membrane efflux proteins (OEP)"/>
    <property type="match status" value="1"/>
</dbReference>
<evidence type="ECO:0000313" key="4">
    <source>
        <dbReference type="Proteomes" id="UP000295645"/>
    </source>
</evidence>
<dbReference type="Gene3D" id="2.20.200.10">
    <property type="entry name" value="Outer membrane efflux proteins (OEP)"/>
    <property type="match status" value="1"/>
</dbReference>
<dbReference type="AlphaFoldDB" id="A0A4V2W408"/>
<feature type="coiled-coil region" evidence="2">
    <location>
        <begin position="355"/>
        <end position="382"/>
    </location>
</feature>
<dbReference type="InterPro" id="IPR010131">
    <property type="entry name" value="MdtP/NodT-like"/>
</dbReference>
<keyword evidence="4" id="KW-1185">Reference proteome</keyword>
<dbReference type="PANTHER" id="PTHR30203">
    <property type="entry name" value="OUTER MEMBRANE CATION EFFLUX PROTEIN"/>
    <property type="match status" value="1"/>
</dbReference>
<dbReference type="SUPFAM" id="SSF56954">
    <property type="entry name" value="Outer membrane efflux proteins (OEP)"/>
    <property type="match status" value="1"/>
</dbReference>
<accession>A0A4V2W408</accession>
<gene>
    <name evidence="3" type="ORF">EC912_104256</name>
</gene>
<comment type="caution">
    <text evidence="3">The sequence shown here is derived from an EMBL/GenBank/DDBJ whole genome shotgun (WGS) entry which is preliminary data.</text>
</comment>
<keyword evidence="3" id="KW-0449">Lipoprotein</keyword>
<evidence type="ECO:0000313" key="3">
    <source>
        <dbReference type="EMBL" id="TCV94059.1"/>
    </source>
</evidence>